<gene>
    <name evidence="3" type="primary">def3</name>
    <name evidence="2" type="synonym">def</name>
    <name evidence="3" type="ORF">GCM10011520_04050</name>
</gene>
<feature type="binding site" evidence="2">
    <location>
        <position position="91"/>
    </location>
    <ligand>
        <name>Fe cation</name>
        <dbReference type="ChEBI" id="CHEBI:24875"/>
    </ligand>
</feature>
<dbReference type="PIRSF" id="PIRSF004749">
    <property type="entry name" value="Pep_def"/>
    <property type="match status" value="1"/>
</dbReference>
<feature type="binding site" evidence="2">
    <location>
        <position position="133"/>
    </location>
    <ligand>
        <name>Fe cation</name>
        <dbReference type="ChEBI" id="CHEBI:24875"/>
    </ligand>
</feature>
<dbReference type="Pfam" id="PF01327">
    <property type="entry name" value="Pep_deformylase"/>
    <property type="match status" value="1"/>
</dbReference>
<evidence type="ECO:0000256" key="2">
    <source>
        <dbReference type="HAMAP-Rule" id="MF_00163"/>
    </source>
</evidence>
<feature type="active site" evidence="2">
    <location>
        <position position="134"/>
    </location>
</feature>
<feature type="binding site" evidence="2">
    <location>
        <position position="137"/>
    </location>
    <ligand>
        <name>Fe cation</name>
        <dbReference type="ChEBI" id="CHEBI:24875"/>
    </ligand>
</feature>
<evidence type="ECO:0000313" key="4">
    <source>
        <dbReference type="Proteomes" id="UP000606498"/>
    </source>
</evidence>
<comment type="cofactor">
    <cofactor evidence="2">
        <name>Fe(2+)</name>
        <dbReference type="ChEBI" id="CHEBI:29033"/>
    </cofactor>
    <text evidence="2">Binds 1 Fe(2+) ion.</text>
</comment>
<dbReference type="PANTHER" id="PTHR10458">
    <property type="entry name" value="PEPTIDE DEFORMYLASE"/>
    <property type="match status" value="1"/>
</dbReference>
<dbReference type="InterPro" id="IPR036821">
    <property type="entry name" value="Peptide_deformylase_sf"/>
</dbReference>
<comment type="caution">
    <text evidence="3">The sequence shown here is derived from an EMBL/GenBank/DDBJ whole genome shotgun (WGS) entry which is preliminary data.</text>
</comment>
<accession>A0ABQ1SWY3</accession>
<dbReference type="NCBIfam" id="NF001159">
    <property type="entry name" value="PRK00150.1-3"/>
    <property type="match status" value="1"/>
</dbReference>
<dbReference type="HAMAP" id="MF_00163">
    <property type="entry name" value="Pep_deformylase"/>
    <property type="match status" value="1"/>
</dbReference>
<protein>
    <recommendedName>
        <fullName evidence="2">Peptide deformylase</fullName>
        <shortName evidence="2">PDF</shortName>
        <ecNumber evidence="2">3.5.1.88</ecNumber>
    </recommendedName>
    <alternativeName>
        <fullName evidence="2">Polypeptide deformylase</fullName>
    </alternativeName>
</protein>
<dbReference type="RefSeq" id="WP_100143582.1">
    <property type="nucleotide sequence ID" value="NZ_BMKO01000001.1"/>
</dbReference>
<dbReference type="PANTHER" id="PTHR10458:SF22">
    <property type="entry name" value="PEPTIDE DEFORMYLASE"/>
    <property type="match status" value="1"/>
</dbReference>
<keyword evidence="2" id="KW-0479">Metal-binding</keyword>
<dbReference type="InterPro" id="IPR023635">
    <property type="entry name" value="Peptide_deformylase"/>
</dbReference>
<dbReference type="CDD" id="cd00487">
    <property type="entry name" value="Pep_deformylase"/>
    <property type="match status" value="1"/>
</dbReference>
<dbReference type="PRINTS" id="PR01576">
    <property type="entry name" value="PDEFORMYLASE"/>
</dbReference>
<comment type="function">
    <text evidence="2">Removes the formyl group from the N-terminal Met of newly synthesized proteins. Requires at least a dipeptide for an efficient rate of reaction. N-terminal L-methionine is a prerequisite for activity but the enzyme has broad specificity at other positions.</text>
</comment>
<reference evidence="4" key="1">
    <citation type="journal article" date="2019" name="Int. J. Syst. Evol. Microbiol.">
        <title>The Global Catalogue of Microorganisms (GCM) 10K type strain sequencing project: providing services to taxonomists for standard genome sequencing and annotation.</title>
        <authorList>
            <consortium name="The Broad Institute Genomics Platform"/>
            <consortium name="The Broad Institute Genome Sequencing Center for Infectious Disease"/>
            <person name="Wu L."/>
            <person name="Ma J."/>
        </authorList>
    </citation>
    <scope>NUCLEOTIDE SEQUENCE [LARGE SCALE GENOMIC DNA]</scope>
    <source>
        <strain evidence="4">CGMCC 1.16033</strain>
    </source>
</reference>
<dbReference type="SUPFAM" id="SSF56420">
    <property type="entry name" value="Peptide deformylase"/>
    <property type="match status" value="1"/>
</dbReference>
<sequence>MAIMDILTVPDPRLKRKAKPVTEIEAVQPFIDDLLQTMYHTDDGIGLAATQVGSEHAIVVIDISEERNQPLVLINPQITESSGEFIGEEGCLSIPGYRSKVKRFESVTVNYLDRQGQAQTLHSDDFLAIVLQHEIDHLHGKVFIEHLSRLKQEMALKKVRKFTA</sequence>
<dbReference type="NCBIfam" id="TIGR00079">
    <property type="entry name" value="pept_deformyl"/>
    <property type="match status" value="1"/>
</dbReference>
<proteinExistence type="inferred from homology"/>
<comment type="similarity">
    <text evidence="1 2">Belongs to the polypeptide deformylase family.</text>
</comment>
<keyword evidence="2" id="KW-0408">Iron</keyword>
<dbReference type="Proteomes" id="UP000606498">
    <property type="component" value="Unassembled WGS sequence"/>
</dbReference>
<dbReference type="EMBL" id="BMKO01000001">
    <property type="protein sequence ID" value="GGE66474.1"/>
    <property type="molecule type" value="Genomic_DNA"/>
</dbReference>
<name>A0ABQ1SWY3_9GAMM</name>
<keyword evidence="4" id="KW-1185">Reference proteome</keyword>
<dbReference type="EC" id="3.5.1.88" evidence="2"/>
<dbReference type="Gene3D" id="3.90.45.10">
    <property type="entry name" value="Peptide deformylase"/>
    <property type="match status" value="1"/>
</dbReference>
<evidence type="ECO:0000256" key="1">
    <source>
        <dbReference type="ARBA" id="ARBA00010759"/>
    </source>
</evidence>
<keyword evidence="2" id="KW-0378">Hydrolase</keyword>
<keyword evidence="2" id="KW-0648">Protein biosynthesis</keyword>
<comment type="catalytic activity">
    <reaction evidence="2">
        <text>N-terminal N-formyl-L-methionyl-[peptide] + H2O = N-terminal L-methionyl-[peptide] + formate</text>
        <dbReference type="Rhea" id="RHEA:24420"/>
        <dbReference type="Rhea" id="RHEA-COMP:10639"/>
        <dbReference type="Rhea" id="RHEA-COMP:10640"/>
        <dbReference type="ChEBI" id="CHEBI:15377"/>
        <dbReference type="ChEBI" id="CHEBI:15740"/>
        <dbReference type="ChEBI" id="CHEBI:49298"/>
        <dbReference type="ChEBI" id="CHEBI:64731"/>
        <dbReference type="EC" id="3.5.1.88"/>
    </reaction>
</comment>
<evidence type="ECO:0000313" key="3">
    <source>
        <dbReference type="EMBL" id="GGE66474.1"/>
    </source>
</evidence>
<organism evidence="3 4">
    <name type="scientific">Shewanella carassii</name>
    <dbReference type="NCBI Taxonomy" id="1987584"/>
    <lineage>
        <taxon>Bacteria</taxon>
        <taxon>Pseudomonadati</taxon>
        <taxon>Pseudomonadota</taxon>
        <taxon>Gammaproteobacteria</taxon>
        <taxon>Alteromonadales</taxon>
        <taxon>Shewanellaceae</taxon>
        <taxon>Shewanella</taxon>
    </lineage>
</organism>